<proteinExistence type="predicted"/>
<dbReference type="Proteomes" id="UP000250235">
    <property type="component" value="Unassembled WGS sequence"/>
</dbReference>
<sequence>MSLWMNRWQNQQLMSIVEEIDEPAVEGTAEEIRPPSTDDVYDIIEQVLAETALIEADEEDHGAVASNVGDQPAETADGKKHWFDLSYEDLMAQMDAERPVVTPSDTDEEMETIVIGDRQLPAVESTDYFVDKPVEETETEADELSADEVMSLEDILLTIPADVPLPYAGVEISNITMGKDIKIPGVDERAWYLANLPNIKPENKGKKPLEEKDPVKGHPVKEEILLILVDIECLVQLRERIILLE</sequence>
<organism evidence="1 2">
    <name type="scientific">Dorcoceras hygrometricum</name>
    <dbReference type="NCBI Taxonomy" id="472368"/>
    <lineage>
        <taxon>Eukaryota</taxon>
        <taxon>Viridiplantae</taxon>
        <taxon>Streptophyta</taxon>
        <taxon>Embryophyta</taxon>
        <taxon>Tracheophyta</taxon>
        <taxon>Spermatophyta</taxon>
        <taxon>Magnoliopsida</taxon>
        <taxon>eudicotyledons</taxon>
        <taxon>Gunneridae</taxon>
        <taxon>Pentapetalae</taxon>
        <taxon>asterids</taxon>
        <taxon>lamiids</taxon>
        <taxon>Lamiales</taxon>
        <taxon>Gesneriaceae</taxon>
        <taxon>Didymocarpoideae</taxon>
        <taxon>Trichosporeae</taxon>
        <taxon>Loxocarpinae</taxon>
        <taxon>Dorcoceras</taxon>
    </lineage>
</organism>
<evidence type="ECO:0000313" key="2">
    <source>
        <dbReference type="Proteomes" id="UP000250235"/>
    </source>
</evidence>
<keyword evidence="1" id="KW-0418">Kinase</keyword>
<protein>
    <submittedName>
        <fullName evidence="1">Sensory transduction histidine kinase</fullName>
    </submittedName>
</protein>
<keyword evidence="1" id="KW-0808">Transferase</keyword>
<dbReference type="AlphaFoldDB" id="A0A2Z7A1Z6"/>
<keyword evidence="2" id="KW-1185">Reference proteome</keyword>
<dbReference type="GO" id="GO:0016301">
    <property type="term" value="F:kinase activity"/>
    <property type="evidence" value="ECO:0007669"/>
    <property type="project" value="UniProtKB-KW"/>
</dbReference>
<dbReference type="EMBL" id="KV082475">
    <property type="protein sequence ID" value="KZT76920.1"/>
    <property type="molecule type" value="Genomic_DNA"/>
</dbReference>
<evidence type="ECO:0000313" key="1">
    <source>
        <dbReference type="EMBL" id="KZT76920.1"/>
    </source>
</evidence>
<reference evidence="1 2" key="1">
    <citation type="journal article" date="2015" name="Proc. Natl. Acad. Sci. U.S.A.">
        <title>The resurrection genome of Boea hygrometrica: A blueprint for survival of dehydration.</title>
        <authorList>
            <person name="Xiao L."/>
            <person name="Yang G."/>
            <person name="Zhang L."/>
            <person name="Yang X."/>
            <person name="Zhao S."/>
            <person name="Ji Z."/>
            <person name="Zhou Q."/>
            <person name="Hu M."/>
            <person name="Wang Y."/>
            <person name="Chen M."/>
            <person name="Xu Y."/>
            <person name="Jin H."/>
            <person name="Xiao X."/>
            <person name="Hu G."/>
            <person name="Bao F."/>
            <person name="Hu Y."/>
            <person name="Wan P."/>
            <person name="Li L."/>
            <person name="Deng X."/>
            <person name="Kuang T."/>
            <person name="Xiang C."/>
            <person name="Zhu J.K."/>
            <person name="Oliver M.J."/>
            <person name="He Y."/>
        </authorList>
    </citation>
    <scope>NUCLEOTIDE SEQUENCE [LARGE SCALE GENOMIC DNA]</scope>
    <source>
        <strain evidence="2">cv. XS01</strain>
    </source>
</reference>
<name>A0A2Z7A1Z6_9LAMI</name>
<accession>A0A2Z7A1Z6</accession>
<gene>
    <name evidence="1" type="ORF">F511_46055</name>
</gene>